<dbReference type="PATRIC" id="fig|1150625.3.peg.2150"/>
<organism evidence="11 12">
    <name type="scientific">Bacillus coahuilensis p1.1.43</name>
    <dbReference type="NCBI Taxonomy" id="1150625"/>
    <lineage>
        <taxon>Bacteria</taxon>
        <taxon>Bacillati</taxon>
        <taxon>Bacillota</taxon>
        <taxon>Bacilli</taxon>
        <taxon>Bacillales</taxon>
        <taxon>Bacillaceae</taxon>
        <taxon>Bacillus</taxon>
    </lineage>
</organism>
<evidence type="ECO:0000256" key="1">
    <source>
        <dbReference type="ARBA" id="ARBA00004496"/>
    </source>
</evidence>
<dbReference type="OrthoDB" id="8659436at2"/>
<dbReference type="AlphaFoldDB" id="A0A147K7F4"/>
<keyword evidence="8" id="KW-0804">Transcription</keyword>
<comment type="similarity">
    <text evidence="2">Belongs to the Fur family.</text>
</comment>
<evidence type="ECO:0000256" key="5">
    <source>
        <dbReference type="ARBA" id="ARBA00022833"/>
    </source>
</evidence>
<dbReference type="InterPro" id="IPR002481">
    <property type="entry name" value="FUR"/>
</dbReference>
<keyword evidence="6" id="KW-0805">Transcription regulation</keyword>
<feature type="binding site" evidence="9">
    <location>
        <position position="95"/>
    </location>
    <ligand>
        <name>Zn(2+)</name>
        <dbReference type="ChEBI" id="CHEBI:29105"/>
    </ligand>
</feature>
<reference evidence="11 12" key="1">
    <citation type="journal article" date="2016" name="Front. Microbiol.">
        <title>Microevolution Analysis of Bacillus coahuilensis Unveils Differences in Phosphorus Acquisition Strategies and Their Regulation.</title>
        <authorList>
            <person name="Gomez-Lunar Z."/>
            <person name="Hernandez-Gonzalez I."/>
            <person name="Rodriguez-Torres M.D."/>
            <person name="Souza V."/>
            <person name="Olmedo-Alvarez G."/>
        </authorList>
    </citation>
    <scope>NUCLEOTIDE SEQUENCE [LARGE SCALE GENOMIC DNA]</scope>
    <source>
        <strain evidence="12">p1.1.43</strain>
    </source>
</reference>
<dbReference type="GO" id="GO:0008270">
    <property type="term" value="F:zinc ion binding"/>
    <property type="evidence" value="ECO:0007669"/>
    <property type="project" value="TreeGrafter"/>
</dbReference>
<dbReference type="STRING" id="1150625.Q75_10085"/>
<sequence length="136" mass="15865">MNVQQALDILKDEGYKFTDKREQMLQLFVTRDKYINAKEVLENLKEDFPGLSFDTIYRNLSLFVQLGILEETELSGERLFRISCKNDHHHHHFICTDCGKTKEVHSCPMPSVNETFEGYIITGHKFEIYGQCPECS</sequence>
<protein>
    <submittedName>
        <fullName evidence="11">Fur family transcriptional regulator</fullName>
    </submittedName>
</protein>
<evidence type="ECO:0000256" key="8">
    <source>
        <dbReference type="ARBA" id="ARBA00023163"/>
    </source>
</evidence>
<accession>A0A147K7F4</accession>
<dbReference type="Gene3D" id="3.30.1490.190">
    <property type="match status" value="1"/>
</dbReference>
<feature type="binding site" evidence="9">
    <location>
        <position position="98"/>
    </location>
    <ligand>
        <name>Zn(2+)</name>
        <dbReference type="ChEBI" id="CHEBI:29105"/>
    </ligand>
</feature>
<dbReference type="PANTHER" id="PTHR33202:SF1">
    <property type="entry name" value="FERRIC UPTAKE REGULATION PROTEIN"/>
    <property type="match status" value="1"/>
</dbReference>
<dbReference type="Proteomes" id="UP000074108">
    <property type="component" value="Unassembled WGS sequence"/>
</dbReference>
<keyword evidence="5 9" id="KW-0862">Zinc</keyword>
<keyword evidence="3" id="KW-0963">Cytoplasm</keyword>
<proteinExistence type="inferred from homology"/>
<evidence type="ECO:0000256" key="10">
    <source>
        <dbReference type="PIRSR" id="PIRSR602481-2"/>
    </source>
</evidence>
<dbReference type="PANTHER" id="PTHR33202">
    <property type="entry name" value="ZINC UPTAKE REGULATION PROTEIN"/>
    <property type="match status" value="1"/>
</dbReference>
<dbReference type="Pfam" id="PF01475">
    <property type="entry name" value="FUR"/>
    <property type="match status" value="1"/>
</dbReference>
<dbReference type="InterPro" id="IPR036390">
    <property type="entry name" value="WH_DNA-bd_sf"/>
</dbReference>
<feature type="binding site" evidence="9">
    <location>
        <position position="132"/>
    </location>
    <ligand>
        <name>Zn(2+)</name>
        <dbReference type="ChEBI" id="CHEBI:29105"/>
    </ligand>
</feature>
<comment type="cofactor">
    <cofactor evidence="9">
        <name>Zn(2+)</name>
        <dbReference type="ChEBI" id="CHEBI:29105"/>
    </cofactor>
    <text evidence="9">Binds 1 zinc ion per subunit.</text>
</comment>
<evidence type="ECO:0000256" key="4">
    <source>
        <dbReference type="ARBA" id="ARBA00022491"/>
    </source>
</evidence>
<evidence type="ECO:0000313" key="12">
    <source>
        <dbReference type="Proteomes" id="UP000074108"/>
    </source>
</evidence>
<keyword evidence="4" id="KW-0678">Repressor</keyword>
<dbReference type="CDD" id="cd07153">
    <property type="entry name" value="Fur_like"/>
    <property type="match status" value="1"/>
</dbReference>
<evidence type="ECO:0000256" key="6">
    <source>
        <dbReference type="ARBA" id="ARBA00023015"/>
    </source>
</evidence>
<dbReference type="GO" id="GO:0000976">
    <property type="term" value="F:transcription cis-regulatory region binding"/>
    <property type="evidence" value="ECO:0007669"/>
    <property type="project" value="TreeGrafter"/>
</dbReference>
<feature type="binding site" evidence="9">
    <location>
        <position position="135"/>
    </location>
    <ligand>
        <name>Zn(2+)</name>
        <dbReference type="ChEBI" id="CHEBI:29105"/>
    </ligand>
</feature>
<dbReference type="Gene3D" id="1.10.10.10">
    <property type="entry name" value="Winged helix-like DNA-binding domain superfamily/Winged helix DNA-binding domain"/>
    <property type="match status" value="1"/>
</dbReference>
<keyword evidence="9" id="KW-0479">Metal-binding</keyword>
<dbReference type="InterPro" id="IPR036388">
    <property type="entry name" value="WH-like_DNA-bd_sf"/>
</dbReference>
<comment type="subcellular location">
    <subcellularLocation>
        <location evidence="1">Cytoplasm</location>
    </subcellularLocation>
</comment>
<comment type="caution">
    <text evidence="11">The sequence shown here is derived from an EMBL/GenBank/DDBJ whole genome shotgun (WGS) entry which is preliminary data.</text>
</comment>
<dbReference type="SUPFAM" id="SSF46785">
    <property type="entry name" value="Winged helix' DNA-binding domain"/>
    <property type="match status" value="1"/>
</dbReference>
<dbReference type="InterPro" id="IPR043135">
    <property type="entry name" value="Fur_C"/>
</dbReference>
<evidence type="ECO:0000256" key="9">
    <source>
        <dbReference type="PIRSR" id="PIRSR602481-1"/>
    </source>
</evidence>
<evidence type="ECO:0000256" key="7">
    <source>
        <dbReference type="ARBA" id="ARBA00023125"/>
    </source>
</evidence>
<dbReference type="RefSeq" id="WP_059351273.1">
    <property type="nucleotide sequence ID" value="NZ_LDYG01000031.1"/>
</dbReference>
<keyword evidence="12" id="KW-1185">Reference proteome</keyword>
<name>A0A147K7F4_9BACI</name>
<gene>
    <name evidence="11" type="ORF">Q75_10085</name>
</gene>
<evidence type="ECO:0000313" key="11">
    <source>
        <dbReference type="EMBL" id="KUP06001.1"/>
    </source>
</evidence>
<dbReference type="GO" id="GO:0005737">
    <property type="term" value="C:cytoplasm"/>
    <property type="evidence" value="ECO:0007669"/>
    <property type="project" value="UniProtKB-SubCell"/>
</dbReference>
<dbReference type="GO" id="GO:0045892">
    <property type="term" value="P:negative regulation of DNA-templated transcription"/>
    <property type="evidence" value="ECO:0007669"/>
    <property type="project" value="TreeGrafter"/>
</dbReference>
<evidence type="ECO:0000256" key="3">
    <source>
        <dbReference type="ARBA" id="ARBA00022490"/>
    </source>
</evidence>
<feature type="binding site" evidence="10">
    <location>
        <position position="89"/>
    </location>
    <ligand>
        <name>Fe cation</name>
        <dbReference type="ChEBI" id="CHEBI:24875"/>
    </ligand>
</feature>
<keyword evidence="7" id="KW-0238">DNA-binding</keyword>
<evidence type="ECO:0000256" key="2">
    <source>
        <dbReference type="ARBA" id="ARBA00007957"/>
    </source>
</evidence>
<feature type="binding site" evidence="10">
    <location>
        <position position="124"/>
    </location>
    <ligand>
        <name>Fe cation</name>
        <dbReference type="ChEBI" id="CHEBI:24875"/>
    </ligand>
</feature>
<keyword evidence="10" id="KW-0408">Iron</keyword>
<dbReference type="EMBL" id="LDYG01000031">
    <property type="protein sequence ID" value="KUP06001.1"/>
    <property type="molecule type" value="Genomic_DNA"/>
</dbReference>
<dbReference type="GO" id="GO:1900376">
    <property type="term" value="P:regulation of secondary metabolite biosynthetic process"/>
    <property type="evidence" value="ECO:0007669"/>
    <property type="project" value="TreeGrafter"/>
</dbReference>
<dbReference type="GO" id="GO:0003700">
    <property type="term" value="F:DNA-binding transcription factor activity"/>
    <property type="evidence" value="ECO:0007669"/>
    <property type="project" value="InterPro"/>
</dbReference>
<comment type="cofactor">
    <cofactor evidence="10">
        <name>Mn(2+)</name>
        <dbReference type="ChEBI" id="CHEBI:29035"/>
    </cofactor>
    <cofactor evidence="10">
        <name>Fe(2+)</name>
        <dbReference type="ChEBI" id="CHEBI:29033"/>
    </cofactor>
    <text evidence="10">Binds 1 Mn(2+) or Fe(2+) ion per subunit.</text>
</comment>